<dbReference type="InterPro" id="IPR044731">
    <property type="entry name" value="BDH-like"/>
</dbReference>
<reference evidence="4 5" key="1">
    <citation type="submission" date="2021-06" db="EMBL/GenBank/DDBJ databases">
        <authorList>
            <person name="Sun Q."/>
            <person name="Li D."/>
        </authorList>
    </citation>
    <scope>NUCLEOTIDE SEQUENCE [LARGE SCALE GENOMIC DNA]</scope>
    <source>
        <strain evidence="4 5">MSJ-4</strain>
    </source>
</reference>
<dbReference type="RefSeq" id="WP_216455632.1">
    <property type="nucleotide sequence ID" value="NZ_JAHLQL010000001.1"/>
</dbReference>
<organism evidence="4 5">
    <name type="scientific">Clostridium simiarum</name>
    <dbReference type="NCBI Taxonomy" id="2841506"/>
    <lineage>
        <taxon>Bacteria</taxon>
        <taxon>Bacillati</taxon>
        <taxon>Bacillota</taxon>
        <taxon>Clostridia</taxon>
        <taxon>Eubacteriales</taxon>
        <taxon>Clostridiaceae</taxon>
        <taxon>Clostridium</taxon>
    </lineage>
</organism>
<dbReference type="InterPro" id="IPR018211">
    <property type="entry name" value="ADH_Fe_CS"/>
</dbReference>
<accession>A0ABS6EW29</accession>
<dbReference type="PROSITE" id="PS00060">
    <property type="entry name" value="ADH_IRON_2"/>
    <property type="match status" value="1"/>
</dbReference>
<evidence type="ECO:0000259" key="3">
    <source>
        <dbReference type="Pfam" id="PF25137"/>
    </source>
</evidence>
<feature type="domain" description="Fe-containing alcohol dehydrogenase-like C-terminal" evidence="3">
    <location>
        <begin position="189"/>
        <end position="386"/>
    </location>
</feature>
<gene>
    <name evidence="4" type="ORF">KQI89_01500</name>
</gene>
<protein>
    <submittedName>
        <fullName evidence="4">Iron-containing alcohol dehydrogenase</fullName>
    </submittedName>
</protein>
<dbReference type="PANTHER" id="PTHR43633">
    <property type="entry name" value="ALCOHOL DEHYDROGENASE YQHD"/>
    <property type="match status" value="1"/>
</dbReference>
<dbReference type="EMBL" id="JAHLQL010000001">
    <property type="protein sequence ID" value="MBU5590429.1"/>
    <property type="molecule type" value="Genomic_DNA"/>
</dbReference>
<comment type="caution">
    <text evidence="4">The sequence shown here is derived from an EMBL/GenBank/DDBJ whole genome shotgun (WGS) entry which is preliminary data.</text>
</comment>
<keyword evidence="5" id="KW-1185">Reference proteome</keyword>
<feature type="domain" description="Alcohol dehydrogenase iron-type/glycerol dehydrogenase GldA" evidence="2">
    <location>
        <begin position="9"/>
        <end position="178"/>
    </location>
</feature>
<dbReference type="Pfam" id="PF25137">
    <property type="entry name" value="ADH_Fe_C"/>
    <property type="match status" value="1"/>
</dbReference>
<evidence type="ECO:0000256" key="1">
    <source>
        <dbReference type="ARBA" id="ARBA00023002"/>
    </source>
</evidence>
<keyword evidence="1" id="KW-0560">Oxidoreductase</keyword>
<evidence type="ECO:0000259" key="2">
    <source>
        <dbReference type="Pfam" id="PF00465"/>
    </source>
</evidence>
<evidence type="ECO:0000313" key="4">
    <source>
        <dbReference type="EMBL" id="MBU5590429.1"/>
    </source>
</evidence>
<dbReference type="Pfam" id="PF00465">
    <property type="entry name" value="Fe-ADH"/>
    <property type="match status" value="1"/>
</dbReference>
<proteinExistence type="predicted"/>
<dbReference type="PANTHER" id="PTHR43633:SF1">
    <property type="entry name" value="ALCOHOL DEHYDROGENASE YQHD"/>
    <property type="match status" value="1"/>
</dbReference>
<dbReference type="CDD" id="cd08187">
    <property type="entry name" value="BDH"/>
    <property type="match status" value="1"/>
</dbReference>
<dbReference type="PROSITE" id="PS00913">
    <property type="entry name" value="ADH_IRON_1"/>
    <property type="match status" value="1"/>
</dbReference>
<name>A0ABS6EW29_9CLOT</name>
<dbReference type="InterPro" id="IPR056798">
    <property type="entry name" value="ADH_Fe_C"/>
</dbReference>
<dbReference type="InterPro" id="IPR001670">
    <property type="entry name" value="ADH_Fe/GldA"/>
</dbReference>
<evidence type="ECO:0000313" key="5">
    <source>
        <dbReference type="Proteomes" id="UP000736583"/>
    </source>
</evidence>
<dbReference type="Proteomes" id="UP000736583">
    <property type="component" value="Unassembled WGS sequence"/>
</dbReference>
<sequence length="387" mass="42913">MLNFNFCNPTRMIFGKNTISSLGEQISKEGLKKVILLYGKGSIFKNGVYDEAISSLKENNIEYVELSGIKPNPVLSKVREAIGLMRENEVEAIVAIGGGSTIDTAKAASAGFYYEGDVWDLFEGKAVPKKALPIFTVLTISATGSEMNSGGVITNEDEDKKWGFGSPLLYPKVSIVDPSVQFSLPDNQTVNGAIDTLSHVFELYFDGTKNTDMMDELSEGIIRTMMKHVEILLKHRENYESRAEFAWCSTLALNGYNGTGRKGDWASHNIEHSLSAFYDIAHGAGLAIIFPAWMKYVQQCDVKKFERFAEKIFNITEGTSEEKGAKAIERLKDFYKSLGAPTTLKEIGVNKEDLPKLADNAAMRAPIGSLKKLYREDILSIYEIAYE</sequence>